<evidence type="ECO:0000313" key="1">
    <source>
        <dbReference type="EMBL" id="NMO20627.1"/>
    </source>
</evidence>
<gene>
    <name evidence="1" type="ORF">HG543_38065</name>
</gene>
<evidence type="ECO:0000313" key="2">
    <source>
        <dbReference type="Proteomes" id="UP000518300"/>
    </source>
</evidence>
<dbReference type="PROSITE" id="PS51257">
    <property type="entry name" value="PROKAR_LIPOPROTEIN"/>
    <property type="match status" value="1"/>
</dbReference>
<dbReference type="EMBL" id="JABBJJ010000258">
    <property type="protein sequence ID" value="NMO20627.1"/>
    <property type="molecule type" value="Genomic_DNA"/>
</dbReference>
<accession>A0A848LRR4</accession>
<name>A0A848LRR4_9BACT</name>
<keyword evidence="2" id="KW-1185">Reference proteome</keyword>
<protein>
    <submittedName>
        <fullName evidence="1">FecR domain-containing protein</fullName>
    </submittedName>
</protein>
<dbReference type="RefSeq" id="WP_169349840.1">
    <property type="nucleotide sequence ID" value="NZ_JABBJJ010000258.1"/>
</dbReference>
<organism evidence="1 2">
    <name type="scientific">Pyxidicoccus fallax</name>
    <dbReference type="NCBI Taxonomy" id="394095"/>
    <lineage>
        <taxon>Bacteria</taxon>
        <taxon>Pseudomonadati</taxon>
        <taxon>Myxococcota</taxon>
        <taxon>Myxococcia</taxon>
        <taxon>Myxococcales</taxon>
        <taxon>Cystobacterineae</taxon>
        <taxon>Myxococcaceae</taxon>
        <taxon>Pyxidicoccus</taxon>
    </lineage>
</organism>
<sequence>MSSPRPWFLALLLLAAGCDEDAAPPSPAPVAVAPAPDAGPGVELARLEGLSGDVRLERGGKAVPASEGPLYGGDAVETAAGGAATVRFPDGRSVEVGPDARFAMGADTGGIVLTVERGIVLSRVPAGVKPPAAGGTASKVTLSILTPFGLTRVGSDAPSEVSVQVEKDAGRVEVRLGAIEFVGRDGQQVRAAEGESVAVAGGKLEVVRTPRVVELAPIPVTVRLGSGRAELRPKGTVRWRPVSKQGEVLSPGDGVRTRPGGSAVLALEGSSSVLSLGSASELVLEGAGQGGTTDEARVDLRQGGLGVRMAPGRTSRVVLSGLNVEGGDAARLEVRRTASGYRVDAFTGQVTLVRGEARQPLRAGERATVEGESAAPRVEPLAPAPLALGAGDGAEVFHQGLDDVTFTWEGEGEAVVEVASDAGFTRPVLSGTVFRPFVTVPAPSRGTLYWRVRRKDGTAVAKGSASFAPERPAKDLARVRNVVPEGLEKTTIFYQDKPPAVTFTYGEEPSAAKYRVAVYRVGALGTPVAERTVTETRAALDAGALGEGSYLWSVTPLSASGAQLKGGQMNKLELVYDNSVPVLVVSSPRNGQRAGEKVRATGVAPVDARLSINGRPVPLDGKHRFSTWVEPVGSPPLLVFKMSRPGAPEVYTVRTLKPRGP</sequence>
<dbReference type="AlphaFoldDB" id="A0A848LRR4"/>
<dbReference type="Proteomes" id="UP000518300">
    <property type="component" value="Unassembled WGS sequence"/>
</dbReference>
<comment type="caution">
    <text evidence="1">The sequence shown here is derived from an EMBL/GenBank/DDBJ whole genome shotgun (WGS) entry which is preliminary data.</text>
</comment>
<proteinExistence type="predicted"/>
<reference evidence="1 2" key="1">
    <citation type="submission" date="2020-04" db="EMBL/GenBank/DDBJ databases">
        <title>Draft genome of Pyxidicoccus fallax type strain.</title>
        <authorList>
            <person name="Whitworth D.E."/>
        </authorList>
    </citation>
    <scope>NUCLEOTIDE SEQUENCE [LARGE SCALE GENOMIC DNA]</scope>
    <source>
        <strain evidence="1 2">DSM 14698</strain>
    </source>
</reference>